<protein>
    <submittedName>
        <fullName evidence="1">Uncharacterized protein</fullName>
    </submittedName>
</protein>
<name>M2QAF9_CERS8</name>
<accession>M2QAF9</accession>
<dbReference type="HOGENOM" id="CLU_2222951_0_0_1"/>
<dbReference type="OrthoDB" id="550558at2759"/>
<evidence type="ECO:0000313" key="1">
    <source>
        <dbReference type="EMBL" id="EMD33908.1"/>
    </source>
</evidence>
<dbReference type="AlphaFoldDB" id="M2QAF9"/>
<gene>
    <name evidence="1" type="ORF">CERSUDRAFT_159199</name>
</gene>
<sequence length="106" mass="11817">MTSRPLTIIGCTLCARLDPDDLNILRWSLSDFPTHRRFDPAAYQAAHARDAAWLAQTVANIAHDEPHRRVIVIPHHAPTVEGRGNPKYLDRPTHLAFAMGFVGGEI</sequence>
<organism evidence="1 2">
    <name type="scientific">Ceriporiopsis subvermispora (strain B)</name>
    <name type="common">White-rot fungus</name>
    <name type="synonym">Gelatoporia subvermispora</name>
    <dbReference type="NCBI Taxonomy" id="914234"/>
    <lineage>
        <taxon>Eukaryota</taxon>
        <taxon>Fungi</taxon>
        <taxon>Dikarya</taxon>
        <taxon>Basidiomycota</taxon>
        <taxon>Agaricomycotina</taxon>
        <taxon>Agaricomycetes</taxon>
        <taxon>Polyporales</taxon>
        <taxon>Gelatoporiaceae</taxon>
        <taxon>Gelatoporia</taxon>
    </lineage>
</organism>
<dbReference type="PANTHER" id="PTHR37844:SF2">
    <property type="entry name" value="SER_THR PROTEIN PHOSPHATASE SUPERFAMILY (AFU_ORTHOLOGUE AFUA_1G14840)"/>
    <property type="match status" value="1"/>
</dbReference>
<reference evidence="1 2" key="1">
    <citation type="journal article" date="2012" name="Proc. Natl. Acad. Sci. U.S.A.">
        <title>Comparative genomics of Ceriporiopsis subvermispora and Phanerochaete chrysosporium provide insight into selective ligninolysis.</title>
        <authorList>
            <person name="Fernandez-Fueyo E."/>
            <person name="Ruiz-Duenas F.J."/>
            <person name="Ferreira P."/>
            <person name="Floudas D."/>
            <person name="Hibbett D.S."/>
            <person name="Canessa P."/>
            <person name="Larrondo L.F."/>
            <person name="James T.Y."/>
            <person name="Seelenfreund D."/>
            <person name="Lobos S."/>
            <person name="Polanco R."/>
            <person name="Tello M."/>
            <person name="Honda Y."/>
            <person name="Watanabe T."/>
            <person name="Watanabe T."/>
            <person name="Ryu J.S."/>
            <person name="Kubicek C.P."/>
            <person name="Schmoll M."/>
            <person name="Gaskell J."/>
            <person name="Hammel K.E."/>
            <person name="St John F.J."/>
            <person name="Vanden Wymelenberg A."/>
            <person name="Sabat G."/>
            <person name="Splinter BonDurant S."/>
            <person name="Syed K."/>
            <person name="Yadav J.S."/>
            <person name="Doddapaneni H."/>
            <person name="Subramanian V."/>
            <person name="Lavin J.L."/>
            <person name="Oguiza J.A."/>
            <person name="Perez G."/>
            <person name="Pisabarro A.G."/>
            <person name="Ramirez L."/>
            <person name="Santoyo F."/>
            <person name="Master E."/>
            <person name="Coutinho P.M."/>
            <person name="Henrissat B."/>
            <person name="Lombard V."/>
            <person name="Magnuson J.K."/>
            <person name="Kuees U."/>
            <person name="Hori C."/>
            <person name="Igarashi K."/>
            <person name="Samejima M."/>
            <person name="Held B.W."/>
            <person name="Barry K.W."/>
            <person name="LaButti K.M."/>
            <person name="Lapidus A."/>
            <person name="Lindquist E.A."/>
            <person name="Lucas S.M."/>
            <person name="Riley R."/>
            <person name="Salamov A.A."/>
            <person name="Hoffmeister D."/>
            <person name="Schwenk D."/>
            <person name="Hadar Y."/>
            <person name="Yarden O."/>
            <person name="de Vries R.P."/>
            <person name="Wiebenga A."/>
            <person name="Stenlid J."/>
            <person name="Eastwood D."/>
            <person name="Grigoriev I.V."/>
            <person name="Berka R.M."/>
            <person name="Blanchette R.A."/>
            <person name="Kersten P."/>
            <person name="Martinez A.T."/>
            <person name="Vicuna R."/>
            <person name="Cullen D."/>
        </authorList>
    </citation>
    <scope>NUCLEOTIDE SEQUENCE [LARGE SCALE GENOMIC DNA]</scope>
    <source>
        <strain evidence="1 2">B</strain>
    </source>
</reference>
<dbReference type="Proteomes" id="UP000016930">
    <property type="component" value="Unassembled WGS sequence"/>
</dbReference>
<keyword evidence="2" id="KW-1185">Reference proteome</keyword>
<dbReference type="PANTHER" id="PTHR37844">
    <property type="entry name" value="SER/THR PROTEIN PHOSPHATASE SUPERFAMILY (AFU_ORTHOLOGUE AFUA_1G14840)"/>
    <property type="match status" value="1"/>
</dbReference>
<dbReference type="EMBL" id="KB445804">
    <property type="protein sequence ID" value="EMD33908.1"/>
    <property type="molecule type" value="Genomic_DNA"/>
</dbReference>
<proteinExistence type="predicted"/>
<evidence type="ECO:0000313" key="2">
    <source>
        <dbReference type="Proteomes" id="UP000016930"/>
    </source>
</evidence>